<evidence type="ECO:0000259" key="4">
    <source>
        <dbReference type="SMART" id="SM00062"/>
    </source>
</evidence>
<comment type="similarity">
    <text evidence="2">Belongs to the bacterial solute-binding protein SsuA/TauA family.</text>
</comment>
<keyword evidence="3" id="KW-0732">Signal</keyword>
<sequence>MERRTFLIGTASFGIGASLAGILPAAAQDAKPEKPDLLIGVGGKPLLYYLPLTIAERKGFFKEEGLNVTINDFAGGSKSLEGLIGGSLDVVAGAYEHTIRMQNKGQDIVAICNLGRFPGIVIAVRKDLAGEIKSMADMKGRKIGVTAPGSSTALMFQYAMLKNGLKTDDASLIGVGGGAGAVAAVKSDQIDGLSHLDPVIAQLQYDGDITVLLDTRTEAGTRALFGGPNPAATVYIKREFAKENPITTQKTVNAFMKALKWISTASPEDVAGVVPEEYLLGNRDLYMQAFKNSKEMYSPDGMVTMEGYNSMMGVLKTLDPELANADVPFDKTFDPTFAKAAKT</sequence>
<dbReference type="GO" id="GO:0042597">
    <property type="term" value="C:periplasmic space"/>
    <property type="evidence" value="ECO:0007669"/>
    <property type="project" value="UniProtKB-SubCell"/>
</dbReference>
<evidence type="ECO:0000256" key="3">
    <source>
        <dbReference type="ARBA" id="ARBA00022729"/>
    </source>
</evidence>
<evidence type="ECO:0000256" key="2">
    <source>
        <dbReference type="ARBA" id="ARBA00010742"/>
    </source>
</evidence>
<keyword evidence="6" id="KW-1185">Reference proteome</keyword>
<dbReference type="Proteomes" id="UP000186228">
    <property type="component" value="Unassembled WGS sequence"/>
</dbReference>
<dbReference type="PANTHER" id="PTHR30024">
    <property type="entry name" value="ALIPHATIC SULFONATES-BINDING PROTEIN-RELATED"/>
    <property type="match status" value="1"/>
</dbReference>
<comment type="subcellular location">
    <subcellularLocation>
        <location evidence="1">Periplasm</location>
    </subcellularLocation>
</comment>
<accession>A0A1C3W3L6</accession>
<reference evidence="6" key="1">
    <citation type="submission" date="2016-08" db="EMBL/GenBank/DDBJ databases">
        <authorList>
            <person name="Varghese N."/>
            <person name="Submissions Spin"/>
        </authorList>
    </citation>
    <scope>NUCLEOTIDE SEQUENCE [LARGE SCALE GENOMIC DNA]</scope>
    <source>
        <strain evidence="6">CCBAU 57015</strain>
    </source>
</reference>
<name>A0A1C3W3L6_9HYPH</name>
<dbReference type="Pfam" id="PF13379">
    <property type="entry name" value="NMT1_2"/>
    <property type="match status" value="1"/>
</dbReference>
<evidence type="ECO:0000313" key="6">
    <source>
        <dbReference type="Proteomes" id="UP000186228"/>
    </source>
</evidence>
<dbReference type="OrthoDB" id="8135527at2"/>
<protein>
    <submittedName>
        <fullName evidence="5">NitT/TauT family transport system substrate-binding protein</fullName>
    </submittedName>
</protein>
<evidence type="ECO:0000256" key="1">
    <source>
        <dbReference type="ARBA" id="ARBA00004418"/>
    </source>
</evidence>
<dbReference type="EMBL" id="FMAC01000011">
    <property type="protein sequence ID" value="SCB34556.1"/>
    <property type="molecule type" value="Genomic_DNA"/>
</dbReference>
<dbReference type="InterPro" id="IPR001638">
    <property type="entry name" value="Solute-binding_3/MltF_N"/>
</dbReference>
<dbReference type="AlphaFoldDB" id="A0A1C3W3L6"/>
<feature type="domain" description="Solute-binding protein family 3/N-terminal" evidence="4">
    <location>
        <begin position="36"/>
        <end position="265"/>
    </location>
</feature>
<dbReference type="SMART" id="SM00062">
    <property type="entry name" value="PBPb"/>
    <property type="match status" value="1"/>
</dbReference>
<dbReference type="PANTHER" id="PTHR30024:SF47">
    <property type="entry name" value="TAURINE-BINDING PERIPLASMIC PROTEIN"/>
    <property type="match status" value="1"/>
</dbReference>
<dbReference type="Gene3D" id="3.40.190.10">
    <property type="entry name" value="Periplasmic binding protein-like II"/>
    <property type="match status" value="2"/>
</dbReference>
<evidence type="ECO:0000313" key="5">
    <source>
        <dbReference type="EMBL" id="SCB34556.1"/>
    </source>
</evidence>
<proteinExistence type="inferred from homology"/>
<dbReference type="RefSeq" id="WP_075855947.1">
    <property type="nucleotide sequence ID" value="NZ_FMAC01000011.1"/>
</dbReference>
<organism evidence="5 6">
    <name type="scientific">Rhizobium hainanense</name>
    <dbReference type="NCBI Taxonomy" id="52131"/>
    <lineage>
        <taxon>Bacteria</taxon>
        <taxon>Pseudomonadati</taxon>
        <taxon>Pseudomonadota</taxon>
        <taxon>Alphaproteobacteria</taxon>
        <taxon>Hyphomicrobiales</taxon>
        <taxon>Rhizobiaceae</taxon>
        <taxon>Rhizobium/Agrobacterium group</taxon>
        <taxon>Rhizobium</taxon>
    </lineage>
</organism>
<dbReference type="GO" id="GO:0042918">
    <property type="term" value="P:alkanesulfonate transmembrane transport"/>
    <property type="evidence" value="ECO:0007669"/>
    <property type="project" value="TreeGrafter"/>
</dbReference>
<dbReference type="STRING" id="52131.GA0061100_1117"/>
<dbReference type="SUPFAM" id="SSF53850">
    <property type="entry name" value="Periplasmic binding protein-like II"/>
    <property type="match status" value="1"/>
</dbReference>
<gene>
    <name evidence="5" type="ORF">GA0061100_1117</name>
</gene>